<evidence type="ECO:0000259" key="6">
    <source>
        <dbReference type="PROSITE" id="PS50106"/>
    </source>
</evidence>
<feature type="region of interest" description="Disordered" evidence="4">
    <location>
        <begin position="1597"/>
        <end position="1623"/>
    </location>
</feature>
<dbReference type="Gene3D" id="3.40.50.11210">
    <property type="entry name" value="Rap/Ran-GAP"/>
    <property type="match status" value="1"/>
</dbReference>
<evidence type="ECO:0000256" key="4">
    <source>
        <dbReference type="SAM" id="MobiDB-lite"/>
    </source>
</evidence>
<dbReference type="PROSITE" id="PS50085">
    <property type="entry name" value="RAPGAP"/>
    <property type="match status" value="1"/>
</dbReference>
<gene>
    <name evidence="7" type="primary">SIPA1L3</name>
</gene>
<dbReference type="GO" id="GO:0005096">
    <property type="term" value="F:GTPase activator activity"/>
    <property type="evidence" value="ECO:0007669"/>
    <property type="project" value="UniProtKB-KW"/>
</dbReference>
<feature type="compositionally biased region" description="Basic residues" evidence="4">
    <location>
        <begin position="1332"/>
        <end position="1342"/>
    </location>
</feature>
<dbReference type="Pfam" id="PF02145">
    <property type="entry name" value="Rap_GAP"/>
    <property type="match status" value="1"/>
</dbReference>
<feature type="compositionally biased region" description="Polar residues" evidence="4">
    <location>
        <begin position="948"/>
        <end position="964"/>
    </location>
</feature>
<dbReference type="InterPro" id="IPR036034">
    <property type="entry name" value="PDZ_sf"/>
</dbReference>
<dbReference type="SUPFAM" id="SSF50156">
    <property type="entry name" value="PDZ domain-like"/>
    <property type="match status" value="1"/>
</dbReference>
<dbReference type="CDD" id="cd06745">
    <property type="entry name" value="PDZ_SIPA1-like"/>
    <property type="match status" value="1"/>
</dbReference>
<evidence type="ECO:0000313" key="7">
    <source>
        <dbReference type="EMBL" id="CDG71904.1"/>
    </source>
</evidence>
<keyword evidence="3" id="KW-0175">Coiled coil</keyword>
<dbReference type="Pfam" id="PF00595">
    <property type="entry name" value="PDZ"/>
    <property type="match status" value="1"/>
</dbReference>
<feature type="region of interest" description="Disordered" evidence="4">
    <location>
        <begin position="948"/>
        <end position="1014"/>
    </location>
</feature>
<feature type="region of interest" description="Disordered" evidence="4">
    <location>
        <begin position="1329"/>
        <end position="1358"/>
    </location>
</feature>
<protein>
    <submittedName>
        <fullName evidence="7">Signal-induced proliferation-associated 1-like protein 3</fullName>
    </submittedName>
</protein>
<dbReference type="InterPro" id="IPR050989">
    <property type="entry name" value="Rap1_Ran_GAP"/>
</dbReference>
<feature type="compositionally biased region" description="Polar residues" evidence="4">
    <location>
        <begin position="973"/>
        <end position="985"/>
    </location>
</feature>
<feature type="compositionally biased region" description="Low complexity" evidence="4">
    <location>
        <begin position="990"/>
        <end position="1000"/>
    </location>
</feature>
<dbReference type="EMBL" id="HAAD01005672">
    <property type="protein sequence ID" value="CDG71904.1"/>
    <property type="molecule type" value="mRNA"/>
</dbReference>
<dbReference type="InterPro" id="IPR001478">
    <property type="entry name" value="PDZ"/>
</dbReference>
<feature type="domain" description="PDZ" evidence="6">
    <location>
        <begin position="836"/>
        <end position="912"/>
    </location>
</feature>
<evidence type="ECO:0000256" key="3">
    <source>
        <dbReference type="ARBA" id="ARBA00023054"/>
    </source>
</evidence>
<sequence length="1851" mass="210516">MPQTEQLLLPPQNLTFTSKINNSSRGSPDRAASPGFSRNDDIRCSTGSMKGKNVASSNIKDANSIGASSSRGGSQNFDDTDSTSAGAPPSVHNLIKGFQAKMVNGALKSLPSQTSNQDLNYKTPGYVVEPVQLERKSSKRKLSIRQKKSKMTADDARFSILQSLGMSAYSGNDNRKSNKNFAYFDVQSLFFKLEVVSSFEEGGAYVKKLTGASAASARSNQGSIKSDQSVTEFGKTVERVESVLDDGDNNGNDLLLNCPFFRNEISHPINKTNSDDHIKDLGSIKDVRNIKDVTKLISMFNRNLVFDKFSSNYDKKRNFRKRELLYSSNDILLEELKDDSSFFTWDEPNVSEPQIFEFEHIDRGAMYYREFFSEQEHTNLFGIDKNYGPIAISIVRELLTQMVLGHDVGSEKNTKNKYQYRIILRTSDLQALRISVLENSIPSSSRHNSTRPLPLKDILEYCFPEIQISCLRYSLPDVKINEHLVKLDEQELSLKHKVGLLYCRANQTTEEEMYNNEHAGSEFLEFCSIIGDTVALKGFQGYRAQLDNANDSTGQHSLYTNFHGREIMFHVSTELPFTPNDKQQLLRKRHIGNDIVTVIFQEPGSKPFTPQMIRSHFQHVFVIVKVENPHTEYTKYEVAVSRSMDVPAFGPPIPQEKFSKNATFREFLLCKLINGENAAHKSDKFTHMHKRTRYQYLKELATNKVSTQTLEPPNKFGFPFSKKKEKTHPPVFPELWLQGGFIWNIKFDFDGDGMVVSCFLSISAKSIVFVDHDNKSILLTIPCKSVLGWKPTSHTLKLFYEDGKLAFFTLSGDDINELPYIINRLKAVTPGCETQDLILRRNNDGQLGFHVYYQGLVADVEPYALAWQAGLRKGSRLLEINNLVVVNMAHEKMIQMLKRPGAVRIVVLPPASDGQPRNSYRSVKMRRFSSMTSVYSMSVFADTDATSTSSKECMTTASSESPMITSKLEIQTKPRSLSVEINSARDQPRSSIDSTSSDSSNNEPYPSKTHDSIIMSRSTSDIALKSAVTFTSIQPKLPPKNAPLASCNKLTSGSLSIEQDLDDIETKLTDTRKSIDAKFYRSLANSPSPFFRQKQNLGASNDFIHEDVFHQVSEEVSESIVQRNNLSVSEKRLNRSSLEHAFENPRELPDRELSDNSGIAVVDVPFSFKVPQSIISEQDPVLRRRWSVNDNHRIEPENHSDSKSMSVERLNDKDPVTLLVKTKVCDVSDIVIERNEINRESIFKTKSLPQKLVIENQSLQDNQISIEAPKTVVSLYLNDNKTNLSSSEQSFKLSDGVKSKLVHNTTNHDSSDETFSKIDVSFKSPFSLDEKKKKRLPSKHRTRNCEPPESDSSEDIETKQRFIKSVKRPYDEKNVYKSEAEENFEAAISEFQKSFSSMQQVAAKKYETTNNSSINPPEIPLRMSQPITLVKHRLSQLKDSSEKHQSDFKEKRSVSVPSKMRAEIKVSLTSLRPWTPPQPKLHPSNVIKDNINQKLGKEGLESYVKDKQLSIAESDLTSTSVTIHSDNRLDGIRSLPCRGTKRLYSVPDRIKSQSVSSMPLSVKGLNLATIEKQNFCGPCSNEDLRVMLTVMENEIEQVREEREREREEAEREREKEKEEKERLSIELKKSQEENKRLLEQSRQAVSHLQKFTSLFLDSSPEALEKLRQRYSERDLEFLQTTWFHMVAVGVVPACIYFDANVLRIVLYFAIQAWSPHNEKEIAILEQVQHKATKTLSEIKHLSYEKRLFHLGLTTLKESRVQGDLIQQLKISKGIDQIIFGNPQVYAPSIYKYKLRGHYLRLERQRVKNYQERFNFFTNRIVNVWNTLPLNAIRAESVNSFKAAGQCLWLEK</sequence>
<feature type="region of interest" description="Disordered" evidence="4">
    <location>
        <begin position="17"/>
        <end position="91"/>
    </location>
</feature>
<dbReference type="Gene3D" id="2.30.42.10">
    <property type="match status" value="1"/>
</dbReference>
<dbReference type="InterPro" id="IPR000331">
    <property type="entry name" value="Rap/Ran_GAP_dom"/>
</dbReference>
<dbReference type="InterPro" id="IPR035974">
    <property type="entry name" value="Rap/Ran-GAP_sf"/>
</dbReference>
<dbReference type="SUPFAM" id="SSF111347">
    <property type="entry name" value="Rap/Ran-GAP"/>
    <property type="match status" value="1"/>
</dbReference>
<keyword evidence="1" id="KW-0343">GTPase activation</keyword>
<feature type="domain" description="Rap-GAP" evidence="5">
    <location>
        <begin position="484"/>
        <end position="700"/>
    </location>
</feature>
<evidence type="ECO:0000256" key="1">
    <source>
        <dbReference type="ARBA" id="ARBA00022468"/>
    </source>
</evidence>
<accession>T2MIG6</accession>
<evidence type="ECO:0000256" key="2">
    <source>
        <dbReference type="ARBA" id="ARBA00022553"/>
    </source>
</evidence>
<feature type="compositionally biased region" description="Polar residues" evidence="4">
    <location>
        <begin position="54"/>
        <end position="85"/>
    </location>
</feature>
<dbReference type="PROSITE" id="PS50106">
    <property type="entry name" value="PDZ"/>
    <property type="match status" value="1"/>
</dbReference>
<dbReference type="OrthoDB" id="5979350at2759"/>
<feature type="compositionally biased region" description="Polar residues" evidence="4">
    <location>
        <begin position="17"/>
        <end position="26"/>
    </location>
</feature>
<dbReference type="PANTHER" id="PTHR15711:SF22">
    <property type="entry name" value="RAP-GAP DOMAIN-CONTAINING PROTEIN"/>
    <property type="match status" value="1"/>
</dbReference>
<evidence type="ECO:0000259" key="5">
    <source>
        <dbReference type="PROSITE" id="PS50085"/>
    </source>
</evidence>
<dbReference type="SMART" id="SM00228">
    <property type="entry name" value="PDZ"/>
    <property type="match status" value="1"/>
</dbReference>
<dbReference type="FunFam" id="3.40.50.11210:FF:000002">
    <property type="entry name" value="Signal-induced proliferation-associated 1-like protein 1"/>
    <property type="match status" value="1"/>
</dbReference>
<keyword evidence="2" id="KW-0597">Phosphoprotein</keyword>
<dbReference type="GO" id="GO:0051056">
    <property type="term" value="P:regulation of small GTPase mediated signal transduction"/>
    <property type="evidence" value="ECO:0007669"/>
    <property type="project" value="InterPro"/>
</dbReference>
<reference evidence="7" key="1">
    <citation type="journal article" date="2013" name="Genome Biol. Evol.">
        <title>Punctuated emergences of genetic and phenotypic innovations in eumetazoan, bilaterian, euteleostome, and hominidae ancestors.</title>
        <authorList>
            <person name="Wenger Y."/>
            <person name="Galliot B."/>
        </authorList>
    </citation>
    <scope>NUCLEOTIDE SEQUENCE</scope>
    <source>
        <tissue evidence="7">Whole animals</tissue>
    </source>
</reference>
<dbReference type="GO" id="GO:0005737">
    <property type="term" value="C:cytoplasm"/>
    <property type="evidence" value="ECO:0007669"/>
    <property type="project" value="TreeGrafter"/>
</dbReference>
<dbReference type="PANTHER" id="PTHR15711">
    <property type="entry name" value="RAP GTPASE-ACTIVATING PROTEIN"/>
    <property type="match status" value="1"/>
</dbReference>
<name>T2MIG6_HYDVU</name>
<proteinExistence type="evidence at transcript level"/>
<organism evidence="7">
    <name type="scientific">Hydra vulgaris</name>
    <name type="common">Hydra</name>
    <name type="synonym">Hydra attenuata</name>
    <dbReference type="NCBI Taxonomy" id="6087"/>
    <lineage>
        <taxon>Eukaryota</taxon>
        <taxon>Metazoa</taxon>
        <taxon>Cnidaria</taxon>
        <taxon>Hydrozoa</taxon>
        <taxon>Hydroidolina</taxon>
        <taxon>Anthoathecata</taxon>
        <taxon>Aplanulata</taxon>
        <taxon>Hydridae</taxon>
        <taxon>Hydra</taxon>
    </lineage>
</organism>